<evidence type="ECO:0000313" key="2">
    <source>
        <dbReference type="Proteomes" id="UP001163321"/>
    </source>
</evidence>
<gene>
    <name evidence="1" type="ORF">PsorP6_014426</name>
</gene>
<dbReference type="EMBL" id="CM047588">
    <property type="protein sequence ID" value="KAI9906020.1"/>
    <property type="molecule type" value="Genomic_DNA"/>
</dbReference>
<comment type="caution">
    <text evidence="1">The sequence shown here is derived from an EMBL/GenBank/DDBJ whole genome shotgun (WGS) entry which is preliminary data.</text>
</comment>
<proteinExistence type="predicted"/>
<protein>
    <submittedName>
        <fullName evidence="1">Uncharacterized protein</fullName>
    </submittedName>
</protein>
<reference evidence="1 2" key="1">
    <citation type="journal article" date="2022" name="bioRxiv">
        <title>The genome of the oomycete Peronosclerospora sorghi, a cosmopolitan pathogen of maize and sorghum, is inflated with dispersed pseudogenes.</title>
        <authorList>
            <person name="Fletcher K."/>
            <person name="Martin F."/>
            <person name="Isakeit T."/>
            <person name="Cavanaugh K."/>
            <person name="Magill C."/>
            <person name="Michelmore R."/>
        </authorList>
    </citation>
    <scope>NUCLEOTIDE SEQUENCE [LARGE SCALE GENOMIC DNA]</scope>
    <source>
        <strain evidence="1">P6</strain>
    </source>
</reference>
<sequence length="66" mass="7499">MWDAVADLDNEEEEKPERQDFTDSPPVIEILLDDDAKVGLYVVMAKSVVPPDTPQLLQRKQILYNG</sequence>
<accession>A0ACC0VJA7</accession>
<dbReference type="Proteomes" id="UP001163321">
    <property type="component" value="Chromosome 9"/>
</dbReference>
<name>A0ACC0VJA7_9STRA</name>
<evidence type="ECO:0000313" key="1">
    <source>
        <dbReference type="EMBL" id="KAI9906020.1"/>
    </source>
</evidence>
<keyword evidence="2" id="KW-1185">Reference proteome</keyword>
<organism evidence="1 2">
    <name type="scientific">Peronosclerospora sorghi</name>
    <dbReference type="NCBI Taxonomy" id="230839"/>
    <lineage>
        <taxon>Eukaryota</taxon>
        <taxon>Sar</taxon>
        <taxon>Stramenopiles</taxon>
        <taxon>Oomycota</taxon>
        <taxon>Peronosporomycetes</taxon>
        <taxon>Peronosporales</taxon>
        <taxon>Peronosporaceae</taxon>
        <taxon>Peronosclerospora</taxon>
    </lineage>
</organism>